<sequence length="692" mass="78540">MKRLLAAVLVAWSTNGFAQEYPREEIDVNQLIDEWYGIQELDLNYSDLYENLVQLLARPLNLNTATGEQLRFIKILSPEQIKNLLTYRAENKDFVSVYELQSVPLFDIETLHRLAPFVYVPDPATMLDASFLARIKNQSDSYLLLRYGRSLQNAREYNTQTDSSARFKGSPENVYMRFRCTVPGEFSVGFTAEKDAGEALRWDPAARYYGFDYFSFHAHLQNKGRIKNLVVGDYQSQFGQGLMLGGIFGMGKGGETITTVRRTNIGLLPYTSVYEAGFMRGAATTVALTGVLSVTGFYSTTKRDAAVSSRDTTSASAEDAETIFISSFQTTGLHRTEKELAARHQVSDKSWGGVLQYKAGAVDAGLMFNRVDFGASVMPKVTPYNPFAFTGSRNQNVGGYLNYSFQNMTFFSEYARSINGGAAYAVGTLWSLSGKLDLSLLYRTFAPDFYAFYSNAFAEGSTTQNEAGLYWGWKYKVNRRWTFAGYMDLFRFPWPRFRAYAPTEGHEGLLRIVYQPSRTVMIFAEAREEVKSRNETSASSNLYHILEGTKHLYRVNLEYGINQTLHLKTRAQLSTLDFRGKQTQGFVLLQDVTVKTGPLEWTGRYALFDTDDYDNRQYTYEKDVWLACSMPAYYGRGVRQVLLLEYKMSKAISFWLRYGQTRYVGREEIQSSGGTIAGSIQNDMKVQMRISF</sequence>
<evidence type="ECO:0000313" key="2">
    <source>
        <dbReference type="Proteomes" id="UP000266183"/>
    </source>
</evidence>
<dbReference type="Proteomes" id="UP000266183">
    <property type="component" value="Chromosome"/>
</dbReference>
<evidence type="ECO:0000313" key="1">
    <source>
        <dbReference type="EMBL" id="AYB34794.1"/>
    </source>
</evidence>
<proteinExistence type="predicted"/>
<name>A0A385SV44_9BACT</name>
<dbReference type="OrthoDB" id="9766750at2"/>
<dbReference type="AlphaFoldDB" id="A0A385SV44"/>
<gene>
    <name evidence="1" type="ORF">D4L85_31295</name>
</gene>
<dbReference type="InterPro" id="IPR010994">
    <property type="entry name" value="RuvA_2-like"/>
</dbReference>
<evidence type="ECO:0008006" key="3">
    <source>
        <dbReference type="Google" id="ProtNLM"/>
    </source>
</evidence>
<dbReference type="RefSeq" id="WP_119758049.1">
    <property type="nucleotide sequence ID" value="NZ_CP032382.1"/>
</dbReference>
<dbReference type="Pfam" id="PF12836">
    <property type="entry name" value="HHH_3"/>
    <property type="match status" value="1"/>
</dbReference>
<reference evidence="2" key="1">
    <citation type="submission" date="2018-09" db="EMBL/GenBank/DDBJ databases">
        <title>Chryseolinea sp. KIS68-18 isolated from soil.</title>
        <authorList>
            <person name="Weon H.-Y."/>
            <person name="Kwon S.-W."/>
            <person name="Lee S.A."/>
        </authorList>
    </citation>
    <scope>NUCLEOTIDE SEQUENCE [LARGE SCALE GENOMIC DNA]</scope>
    <source>
        <strain evidence="2">KIS68-18</strain>
    </source>
</reference>
<dbReference type="SUPFAM" id="SSF47781">
    <property type="entry name" value="RuvA domain 2-like"/>
    <property type="match status" value="1"/>
</dbReference>
<dbReference type="KEGG" id="chk:D4L85_31295"/>
<accession>A0A385SV44</accession>
<protein>
    <recommendedName>
        <fullName evidence="3">Helix-hairpin-helix domain-containing protein</fullName>
    </recommendedName>
</protein>
<dbReference type="EMBL" id="CP032382">
    <property type="protein sequence ID" value="AYB34794.1"/>
    <property type="molecule type" value="Genomic_DNA"/>
</dbReference>
<keyword evidence="2" id="KW-1185">Reference proteome</keyword>
<dbReference type="Gene3D" id="1.10.150.310">
    <property type="entry name" value="Tex RuvX-like domain-like"/>
    <property type="match status" value="1"/>
</dbReference>
<organism evidence="1 2">
    <name type="scientific">Chryseolinea soli</name>
    <dbReference type="NCBI Taxonomy" id="2321403"/>
    <lineage>
        <taxon>Bacteria</taxon>
        <taxon>Pseudomonadati</taxon>
        <taxon>Bacteroidota</taxon>
        <taxon>Cytophagia</taxon>
        <taxon>Cytophagales</taxon>
        <taxon>Fulvivirgaceae</taxon>
        <taxon>Chryseolinea</taxon>
    </lineage>
</organism>